<keyword evidence="3" id="KW-0238">DNA-binding</keyword>
<dbReference type="CDD" id="cd17517">
    <property type="entry name" value="RMtype1_S_EcoKI_StySPI-TRD2-CR2_like"/>
    <property type="match status" value="1"/>
</dbReference>
<evidence type="ECO:0000313" key="6">
    <source>
        <dbReference type="Proteomes" id="UP000316280"/>
    </source>
</evidence>
<name>A0A552AYP5_MICAE</name>
<dbReference type="GO" id="GO:0009307">
    <property type="term" value="P:DNA restriction-modification system"/>
    <property type="evidence" value="ECO:0007669"/>
    <property type="project" value="UniProtKB-KW"/>
</dbReference>
<dbReference type="AlphaFoldDB" id="A0A552AYP5"/>
<dbReference type="SUPFAM" id="SSF116734">
    <property type="entry name" value="DNA methylase specificity domain"/>
    <property type="match status" value="2"/>
</dbReference>
<proteinExistence type="inferred from homology"/>
<dbReference type="InterPro" id="IPR052021">
    <property type="entry name" value="Type-I_RS_S_subunit"/>
</dbReference>
<comment type="caution">
    <text evidence="5">The sequence shown here is derived from an EMBL/GenBank/DDBJ whole genome shotgun (WGS) entry which is preliminary data.</text>
</comment>
<dbReference type="PROSITE" id="PS51257">
    <property type="entry name" value="PROKAR_LIPOPROTEIN"/>
    <property type="match status" value="1"/>
</dbReference>
<evidence type="ECO:0000256" key="1">
    <source>
        <dbReference type="ARBA" id="ARBA00010923"/>
    </source>
</evidence>
<dbReference type="PANTHER" id="PTHR30408">
    <property type="entry name" value="TYPE-1 RESTRICTION ENZYME ECOKI SPECIFICITY PROTEIN"/>
    <property type="match status" value="1"/>
</dbReference>
<organism evidence="5 6">
    <name type="scientific">Microcystis aeruginosa Ma_OC_H_19870700_S124</name>
    <dbReference type="NCBI Taxonomy" id="2486262"/>
    <lineage>
        <taxon>Bacteria</taxon>
        <taxon>Bacillati</taxon>
        <taxon>Cyanobacteriota</taxon>
        <taxon>Cyanophyceae</taxon>
        <taxon>Oscillatoriophycideae</taxon>
        <taxon>Chroococcales</taxon>
        <taxon>Microcystaceae</taxon>
        <taxon>Microcystis</taxon>
    </lineage>
</organism>
<dbReference type="CDD" id="cd17250">
    <property type="entry name" value="RMtype1_S_Eco4255II_TRD2-CR2_like"/>
    <property type="match status" value="1"/>
</dbReference>
<comment type="similarity">
    <text evidence="1">Belongs to the type-I restriction system S methylase family.</text>
</comment>
<gene>
    <name evidence="5" type="ORF">EWV63_00815</name>
</gene>
<dbReference type="Gene3D" id="3.90.220.20">
    <property type="entry name" value="DNA methylase specificity domains"/>
    <property type="match status" value="2"/>
</dbReference>
<feature type="domain" description="Type I restriction modification DNA specificity" evidence="4">
    <location>
        <begin position="9"/>
        <end position="172"/>
    </location>
</feature>
<evidence type="ECO:0000256" key="3">
    <source>
        <dbReference type="ARBA" id="ARBA00023125"/>
    </source>
</evidence>
<dbReference type="InterPro" id="IPR000055">
    <property type="entry name" value="Restrct_endonuc_typeI_TRD"/>
</dbReference>
<evidence type="ECO:0000256" key="2">
    <source>
        <dbReference type="ARBA" id="ARBA00022747"/>
    </source>
</evidence>
<sequence>MRTTTFRDVLLEEIAEIKSGVGFPISMQGCESGDFPFAKVGDISNRARSGEQFISDAPNWVKNEDLSTLKFTPFPTGTIVFAKIGEAIRQNFRAVSTRPMLFDNNVMGVIPQEERVDTTYLYFYLRTLDFYHLAGKTTVPAIRKSTIEKLKIPLPPLEEQRKIAAILDKADGVRRKRKEAIRLTEELLRSTFLEMFGDPVTNPKGWRKISLGELLAEPLQNGAYFPKERYVEAPDGVEMVHMSDAFYNFVERGQLKRVQVTSEEFEKYKLIPNDVLIARRSLNYEGSAKPCLISEADQPLIFESSLIRVRLNAEVIDSFFFFSYMLEPRARSAYVFPNVTKSTISGINQAGLRRISVLVPPMSNQKKYRDIYKKILGTQSNYQKDYENIDNLFNSLLQRAFRGEL</sequence>
<keyword evidence="5" id="KW-0255">Endonuclease</keyword>
<keyword evidence="5" id="KW-0540">Nuclease</keyword>
<evidence type="ECO:0000259" key="4">
    <source>
        <dbReference type="Pfam" id="PF01420"/>
    </source>
</evidence>
<dbReference type="GO" id="GO:0003677">
    <property type="term" value="F:DNA binding"/>
    <property type="evidence" value="ECO:0007669"/>
    <property type="project" value="UniProtKB-KW"/>
</dbReference>
<feature type="domain" description="Type I restriction modification DNA specificity" evidence="4">
    <location>
        <begin position="203"/>
        <end position="375"/>
    </location>
</feature>
<dbReference type="PANTHER" id="PTHR30408:SF12">
    <property type="entry name" value="TYPE I RESTRICTION ENZYME MJAVIII SPECIFICITY SUBUNIT"/>
    <property type="match status" value="1"/>
</dbReference>
<dbReference type="GO" id="GO:0004519">
    <property type="term" value="F:endonuclease activity"/>
    <property type="evidence" value="ECO:0007669"/>
    <property type="project" value="UniProtKB-KW"/>
</dbReference>
<protein>
    <submittedName>
        <fullName evidence="5">Restriction endonuclease subunit S</fullName>
    </submittedName>
</protein>
<dbReference type="EMBL" id="SFBR01000008">
    <property type="protein sequence ID" value="TRT90545.1"/>
    <property type="molecule type" value="Genomic_DNA"/>
</dbReference>
<dbReference type="Pfam" id="PF01420">
    <property type="entry name" value="Methylase_S"/>
    <property type="match status" value="2"/>
</dbReference>
<dbReference type="Proteomes" id="UP000316280">
    <property type="component" value="Unassembled WGS sequence"/>
</dbReference>
<evidence type="ECO:0000313" key="5">
    <source>
        <dbReference type="EMBL" id="TRT90545.1"/>
    </source>
</evidence>
<keyword evidence="2" id="KW-0680">Restriction system</keyword>
<accession>A0A552AYP5</accession>
<dbReference type="InterPro" id="IPR044946">
    <property type="entry name" value="Restrct_endonuc_typeI_TRD_sf"/>
</dbReference>
<reference evidence="5 6" key="1">
    <citation type="submission" date="2019-01" db="EMBL/GenBank/DDBJ databases">
        <title>Coherence of Microcystis species and biogeography revealed through population genomics.</title>
        <authorList>
            <person name="Perez-Carrascal O.M."/>
            <person name="Terrat Y."/>
            <person name="Giani A."/>
            <person name="Fortin N."/>
            <person name="Tromas N."/>
            <person name="Shapiro B.J."/>
        </authorList>
    </citation>
    <scope>NUCLEOTIDE SEQUENCE [LARGE SCALE GENOMIC DNA]</scope>
    <source>
        <strain evidence="5">Ma_OC_H_19870700_S124</strain>
    </source>
</reference>
<keyword evidence="5" id="KW-0378">Hydrolase</keyword>